<proteinExistence type="predicted"/>
<reference evidence="2 3" key="1">
    <citation type="submission" date="2019-05" db="EMBL/GenBank/DDBJ databases">
        <title>Another draft genome of Portunus trituberculatus and its Hox gene families provides insights of decapod evolution.</title>
        <authorList>
            <person name="Jeong J.-H."/>
            <person name="Song I."/>
            <person name="Kim S."/>
            <person name="Choi T."/>
            <person name="Kim D."/>
            <person name="Ryu S."/>
            <person name="Kim W."/>
        </authorList>
    </citation>
    <scope>NUCLEOTIDE SEQUENCE [LARGE SCALE GENOMIC DNA]</scope>
    <source>
        <tissue evidence="2">Muscle</tissue>
    </source>
</reference>
<evidence type="ECO:0000313" key="3">
    <source>
        <dbReference type="Proteomes" id="UP000324222"/>
    </source>
</evidence>
<accession>A0A5B7JTK1</accession>
<evidence type="ECO:0000313" key="2">
    <source>
        <dbReference type="EMBL" id="MPC97935.1"/>
    </source>
</evidence>
<protein>
    <submittedName>
        <fullName evidence="2">Uncharacterized protein</fullName>
    </submittedName>
</protein>
<dbReference type="AlphaFoldDB" id="A0A5B7JTK1"/>
<gene>
    <name evidence="2" type="ORF">E2C01_093281</name>
</gene>
<dbReference type="EMBL" id="VSRR010112104">
    <property type="protein sequence ID" value="MPC97935.1"/>
    <property type="molecule type" value="Genomic_DNA"/>
</dbReference>
<feature type="compositionally biased region" description="Basic and acidic residues" evidence="1">
    <location>
        <begin position="47"/>
        <end position="84"/>
    </location>
</feature>
<comment type="caution">
    <text evidence="2">The sequence shown here is derived from an EMBL/GenBank/DDBJ whole genome shotgun (WGS) entry which is preliminary data.</text>
</comment>
<name>A0A5B7JTK1_PORTR</name>
<dbReference type="Proteomes" id="UP000324222">
    <property type="component" value="Unassembled WGS sequence"/>
</dbReference>
<keyword evidence="3" id="KW-1185">Reference proteome</keyword>
<organism evidence="2 3">
    <name type="scientific">Portunus trituberculatus</name>
    <name type="common">Swimming crab</name>
    <name type="synonym">Neptunus trituberculatus</name>
    <dbReference type="NCBI Taxonomy" id="210409"/>
    <lineage>
        <taxon>Eukaryota</taxon>
        <taxon>Metazoa</taxon>
        <taxon>Ecdysozoa</taxon>
        <taxon>Arthropoda</taxon>
        <taxon>Crustacea</taxon>
        <taxon>Multicrustacea</taxon>
        <taxon>Malacostraca</taxon>
        <taxon>Eumalacostraca</taxon>
        <taxon>Eucarida</taxon>
        <taxon>Decapoda</taxon>
        <taxon>Pleocyemata</taxon>
        <taxon>Brachyura</taxon>
        <taxon>Eubrachyura</taxon>
        <taxon>Portunoidea</taxon>
        <taxon>Portunidae</taxon>
        <taxon>Portuninae</taxon>
        <taxon>Portunus</taxon>
    </lineage>
</organism>
<feature type="region of interest" description="Disordered" evidence="1">
    <location>
        <begin position="1"/>
        <end position="96"/>
    </location>
</feature>
<sequence length="140" mass="16169">MRKNSHLHRKFADDITAGGERRRKGSVSPPECRRKDSVQRVSLNENYDDKNKNSNDKNSDDKNNDNNENKNNDKRESKSNDNKNNDNTSGNEKCSKASYPFYSIFMRLPTTTTTTITTRTTRRKLLQKLSPQTSVPQQEQ</sequence>
<evidence type="ECO:0000256" key="1">
    <source>
        <dbReference type="SAM" id="MobiDB-lite"/>
    </source>
</evidence>